<evidence type="ECO:0000313" key="2">
    <source>
        <dbReference type="Proteomes" id="UP000192738"/>
    </source>
</evidence>
<keyword evidence="2" id="KW-1185">Reference proteome</keyword>
<dbReference type="Proteomes" id="UP000192738">
    <property type="component" value="Unassembled WGS sequence"/>
</dbReference>
<sequence>MKCCFEWSAQKEIEITPNNYFESIVLAGDAICPDTAGRDEFLLAGVIMPGKRLAGSGRSKCYSLADMSGAIEAAPSIWVALKNDLSEISFKINTDIILDPGLLASSLSLDIATVSGTATHIPLNRSDVRIDWQSRGTFVVTVSRI</sequence>
<dbReference type="RefSeq" id="WP_084576820.1">
    <property type="nucleotide sequence ID" value="NZ_CP155572.1"/>
</dbReference>
<organism evidence="1 2">
    <name type="scientific">Sporomusa malonica</name>
    <dbReference type="NCBI Taxonomy" id="112901"/>
    <lineage>
        <taxon>Bacteria</taxon>
        <taxon>Bacillati</taxon>
        <taxon>Bacillota</taxon>
        <taxon>Negativicutes</taxon>
        <taxon>Selenomonadales</taxon>
        <taxon>Sporomusaceae</taxon>
        <taxon>Sporomusa</taxon>
    </lineage>
</organism>
<reference evidence="1 2" key="1">
    <citation type="submission" date="2017-04" db="EMBL/GenBank/DDBJ databases">
        <authorList>
            <person name="Afonso C.L."/>
            <person name="Miller P.J."/>
            <person name="Scott M.A."/>
            <person name="Spackman E."/>
            <person name="Goraichik I."/>
            <person name="Dimitrov K.M."/>
            <person name="Suarez D.L."/>
            <person name="Swayne D.E."/>
        </authorList>
    </citation>
    <scope>NUCLEOTIDE SEQUENCE [LARGE SCALE GENOMIC DNA]</scope>
    <source>
        <strain evidence="1 2">DSM 5090</strain>
    </source>
</reference>
<name>A0A1W2D551_9FIRM</name>
<protein>
    <submittedName>
        <fullName evidence="1">Uncharacterized protein</fullName>
    </submittedName>
</protein>
<proteinExistence type="predicted"/>
<gene>
    <name evidence="1" type="ORF">SAMN04488500_113128</name>
</gene>
<accession>A0A1W2D551</accession>
<dbReference type="AlphaFoldDB" id="A0A1W2D551"/>
<dbReference type="EMBL" id="FWXI01000013">
    <property type="protein sequence ID" value="SMC92561.1"/>
    <property type="molecule type" value="Genomic_DNA"/>
</dbReference>
<evidence type="ECO:0000313" key="1">
    <source>
        <dbReference type="EMBL" id="SMC92561.1"/>
    </source>
</evidence>
<dbReference type="OrthoDB" id="1680763at2"/>